<protein>
    <recommendedName>
        <fullName evidence="5">Curli production assembly/transport component CsgG</fullName>
    </recommendedName>
</protein>
<evidence type="ECO:0000313" key="3">
    <source>
        <dbReference type="EMBL" id="QDT15044.1"/>
    </source>
</evidence>
<feature type="chain" id="PRO_5022043454" description="Curli production assembly/transport component CsgG" evidence="2">
    <location>
        <begin position="28"/>
        <end position="448"/>
    </location>
</feature>
<feature type="region of interest" description="Disordered" evidence="1">
    <location>
        <begin position="417"/>
        <end position="448"/>
    </location>
</feature>
<keyword evidence="4" id="KW-1185">Reference proteome</keyword>
<name>A0A517P6Q1_9PLAN</name>
<feature type="compositionally biased region" description="Gly residues" evidence="1">
    <location>
        <begin position="421"/>
        <end position="430"/>
    </location>
</feature>
<organism evidence="3 4">
    <name type="scientific">Alienimonas californiensis</name>
    <dbReference type="NCBI Taxonomy" id="2527989"/>
    <lineage>
        <taxon>Bacteria</taxon>
        <taxon>Pseudomonadati</taxon>
        <taxon>Planctomycetota</taxon>
        <taxon>Planctomycetia</taxon>
        <taxon>Planctomycetales</taxon>
        <taxon>Planctomycetaceae</taxon>
        <taxon>Alienimonas</taxon>
    </lineage>
</organism>
<dbReference type="Proteomes" id="UP000318741">
    <property type="component" value="Chromosome"/>
</dbReference>
<keyword evidence="2" id="KW-0732">Signal</keyword>
<evidence type="ECO:0008006" key="5">
    <source>
        <dbReference type="Google" id="ProtNLM"/>
    </source>
</evidence>
<evidence type="ECO:0000256" key="1">
    <source>
        <dbReference type="SAM" id="MobiDB-lite"/>
    </source>
</evidence>
<gene>
    <name evidence="3" type="ORF">CA12_11240</name>
</gene>
<proteinExistence type="predicted"/>
<evidence type="ECO:0000313" key="4">
    <source>
        <dbReference type="Proteomes" id="UP000318741"/>
    </source>
</evidence>
<sequence length="448" mass="46827" precursor="true">MIPALRSASRPRLTAALILASAASAAAQGPGVDDFLAPAEGGSPKIAQPSAVEVDERADTVTAATGQDAANAAVQHNKQEIESEGADPANPEIGTTLIQFPSGLGVVATGVGTYRTMPNATATRLSQRNAAVVAFAMAKKNLAAYLGGLSNESKEELRESLEDIQRADGGVTNFETSTDISLSQSVDMMLRGFITYEVQNRPEEGLYYVSIITTPKTRGQFERPSSGQVDATSLRDGLQKVLTEVKSGLVPPVGGRIVTVPSTGEVAFIGFGSSVVRDSRSPAMTARMKLTAQKVARAYAQDALCGLIIGDKTAWEGQVLESYSDQYQEFEAATENDPLAPDAAGEQKLDAARESFLATMKVTDTYRGARSGALPPGIDVKSWFDEDGAWAYGMAVYLPGVSDAAAGIGRQMRDARILGRPAGGDSGGAAEGPPVRPLPSGRVGGDDL</sequence>
<accession>A0A517P6Q1</accession>
<dbReference type="AlphaFoldDB" id="A0A517P6Q1"/>
<dbReference type="EMBL" id="CP036265">
    <property type="protein sequence ID" value="QDT15044.1"/>
    <property type="molecule type" value="Genomic_DNA"/>
</dbReference>
<feature type="signal peptide" evidence="2">
    <location>
        <begin position="1"/>
        <end position="27"/>
    </location>
</feature>
<evidence type="ECO:0000256" key="2">
    <source>
        <dbReference type="SAM" id="SignalP"/>
    </source>
</evidence>
<dbReference type="KEGG" id="acaf:CA12_11240"/>
<reference evidence="3 4" key="1">
    <citation type="submission" date="2019-02" db="EMBL/GenBank/DDBJ databases">
        <title>Deep-cultivation of Planctomycetes and their phenomic and genomic characterization uncovers novel biology.</title>
        <authorList>
            <person name="Wiegand S."/>
            <person name="Jogler M."/>
            <person name="Boedeker C."/>
            <person name="Pinto D."/>
            <person name="Vollmers J."/>
            <person name="Rivas-Marin E."/>
            <person name="Kohn T."/>
            <person name="Peeters S.H."/>
            <person name="Heuer A."/>
            <person name="Rast P."/>
            <person name="Oberbeckmann S."/>
            <person name="Bunk B."/>
            <person name="Jeske O."/>
            <person name="Meyerdierks A."/>
            <person name="Storesund J.E."/>
            <person name="Kallscheuer N."/>
            <person name="Luecker S."/>
            <person name="Lage O.M."/>
            <person name="Pohl T."/>
            <person name="Merkel B.J."/>
            <person name="Hornburger P."/>
            <person name="Mueller R.-W."/>
            <person name="Bruemmer F."/>
            <person name="Labrenz M."/>
            <person name="Spormann A.M."/>
            <person name="Op den Camp H."/>
            <person name="Overmann J."/>
            <person name="Amann R."/>
            <person name="Jetten M.S.M."/>
            <person name="Mascher T."/>
            <person name="Medema M.H."/>
            <person name="Devos D.P."/>
            <person name="Kaster A.-K."/>
            <person name="Ovreas L."/>
            <person name="Rohde M."/>
            <person name="Galperin M.Y."/>
            <person name="Jogler C."/>
        </authorList>
    </citation>
    <scope>NUCLEOTIDE SEQUENCE [LARGE SCALE GENOMIC DNA]</scope>
    <source>
        <strain evidence="3 4">CA12</strain>
    </source>
</reference>